<accession>A0A9D2SQ61</accession>
<reference evidence="2" key="2">
    <citation type="submission" date="2021-04" db="EMBL/GenBank/DDBJ databases">
        <authorList>
            <person name="Gilroy R."/>
        </authorList>
    </citation>
    <scope>NUCLEOTIDE SEQUENCE</scope>
    <source>
        <strain evidence="2">USAMLcec2-132</strain>
    </source>
</reference>
<dbReference type="InterPro" id="IPR011009">
    <property type="entry name" value="Kinase-like_dom_sf"/>
</dbReference>
<evidence type="ECO:0000259" key="1">
    <source>
        <dbReference type="Pfam" id="PF01636"/>
    </source>
</evidence>
<dbReference type="Gene3D" id="3.90.1200.10">
    <property type="match status" value="1"/>
</dbReference>
<dbReference type="InterPro" id="IPR002575">
    <property type="entry name" value="Aminoglycoside_PTrfase"/>
</dbReference>
<dbReference type="AlphaFoldDB" id="A0A9D2SQ61"/>
<dbReference type="EMBL" id="DWWS01000037">
    <property type="protein sequence ID" value="HJC24133.1"/>
    <property type="molecule type" value="Genomic_DNA"/>
</dbReference>
<protein>
    <submittedName>
        <fullName evidence="2">Phosphotransferase</fullName>
    </submittedName>
</protein>
<sequence length="224" mass="26253">MQKMNLLGKGNTAEVFEYTNGKVCKLFFEGYPHEYVGLEFKNAKEMYRNKISVPKPFQMVMIKNREGIIYEKIVGKTLQNIITETKEAVDVGLDMFVHLHLDILTHHSKNVLSYKEYLIAMLKNKKITDQMIFNRVIALPDDDHLLHGDFHPNNILVMSDETPVVIDFMNVCYGPVLYDIARTYFLIKQYNIYWANQYLKKMGVLENDISEYLNIITFCRKYEG</sequence>
<comment type="caution">
    <text evidence="2">The sequence shown here is derived from an EMBL/GenBank/DDBJ whole genome shotgun (WGS) entry which is preliminary data.</text>
</comment>
<evidence type="ECO:0000313" key="3">
    <source>
        <dbReference type="Proteomes" id="UP000823891"/>
    </source>
</evidence>
<feature type="domain" description="Aminoglycoside phosphotransferase" evidence="1">
    <location>
        <begin position="112"/>
        <end position="186"/>
    </location>
</feature>
<dbReference type="SUPFAM" id="SSF56112">
    <property type="entry name" value="Protein kinase-like (PK-like)"/>
    <property type="match status" value="1"/>
</dbReference>
<organism evidence="2 3">
    <name type="scientific">Candidatus Eisenbergiella merdavium</name>
    <dbReference type="NCBI Taxonomy" id="2838551"/>
    <lineage>
        <taxon>Bacteria</taxon>
        <taxon>Bacillati</taxon>
        <taxon>Bacillota</taxon>
        <taxon>Clostridia</taxon>
        <taxon>Lachnospirales</taxon>
        <taxon>Lachnospiraceae</taxon>
        <taxon>Eisenbergiella</taxon>
    </lineage>
</organism>
<proteinExistence type="predicted"/>
<gene>
    <name evidence="2" type="ORF">H9761_10545</name>
</gene>
<evidence type="ECO:0000313" key="2">
    <source>
        <dbReference type="EMBL" id="HJC24133.1"/>
    </source>
</evidence>
<dbReference type="Proteomes" id="UP000823891">
    <property type="component" value="Unassembled WGS sequence"/>
</dbReference>
<name>A0A9D2SQ61_9FIRM</name>
<reference evidence="2" key="1">
    <citation type="journal article" date="2021" name="PeerJ">
        <title>Extensive microbial diversity within the chicken gut microbiome revealed by metagenomics and culture.</title>
        <authorList>
            <person name="Gilroy R."/>
            <person name="Ravi A."/>
            <person name="Getino M."/>
            <person name="Pursley I."/>
            <person name="Horton D.L."/>
            <person name="Alikhan N.F."/>
            <person name="Baker D."/>
            <person name="Gharbi K."/>
            <person name="Hall N."/>
            <person name="Watson M."/>
            <person name="Adriaenssens E.M."/>
            <person name="Foster-Nyarko E."/>
            <person name="Jarju S."/>
            <person name="Secka A."/>
            <person name="Antonio M."/>
            <person name="Oren A."/>
            <person name="Chaudhuri R.R."/>
            <person name="La Ragione R."/>
            <person name="Hildebrand F."/>
            <person name="Pallen M.J."/>
        </authorList>
    </citation>
    <scope>NUCLEOTIDE SEQUENCE</scope>
    <source>
        <strain evidence="2">USAMLcec2-132</strain>
    </source>
</reference>
<dbReference type="Pfam" id="PF01636">
    <property type="entry name" value="APH"/>
    <property type="match status" value="1"/>
</dbReference>